<feature type="chain" id="PRO_5044978214" description="RxLR effector protein" evidence="5">
    <location>
        <begin position="21"/>
        <end position="426"/>
    </location>
</feature>
<name>A0A080ZNB6_PHYNI</name>
<evidence type="ECO:0000256" key="2">
    <source>
        <dbReference type="ARBA" id="ARBA00010400"/>
    </source>
</evidence>
<evidence type="ECO:0000256" key="3">
    <source>
        <dbReference type="ARBA" id="ARBA00022525"/>
    </source>
</evidence>
<sequence length="426" mass="48151">MRLCRVVLLGIIALFARINASSDTQAATRNLAASEHGVSTDRSLRSSYIAKEDNEERVALGGDKLLAAVKAVPGLDDVAASLKNKQLAPKEAFKFFVLDDVADNLFANPQFKNWLNYATEFRKANPHANTGSVIDMLAAHYTDDVLVRIIKIAKKDPATQIRAAYFEDALVGKWVKDGQTPAYISSMFGRQVTPEEAFKLLKYDMRTDNFFGSREYSAWLSYDNFFKSENPNVPVKSLVDILTTHYDDQKLVEIIKAVQTNRLSKLRAANFEKSLISKWMENGKTSTYISNTLGREMTPDDAFTLLSLNKDVDNLFTHSEYDTWLKYAISFKKENPNVEADPVIETLMLNFRDDALFELIKKAEMTPATEKKAAFIKNALLDEWVETKVPPAYVINKLATSEQDRKKLLKTYLDKIYSSPLFTAKD</sequence>
<feature type="signal peptide" evidence="5">
    <location>
        <begin position="1"/>
        <end position="20"/>
    </location>
</feature>
<comment type="subcellular location">
    <subcellularLocation>
        <location evidence="1 5">Secreted</location>
    </subcellularLocation>
</comment>
<evidence type="ECO:0000313" key="6">
    <source>
        <dbReference type="EMBL" id="ETO68127.1"/>
    </source>
</evidence>
<dbReference type="Pfam" id="PF16810">
    <property type="entry name" value="RXLR"/>
    <property type="match status" value="1"/>
</dbReference>
<comment type="caution">
    <text evidence="6">The sequence shown here is derived from an EMBL/GenBank/DDBJ whole genome shotgun (WGS) entry which is preliminary data.</text>
</comment>
<gene>
    <name evidence="6" type="ORF">F444_15007</name>
</gene>
<dbReference type="AlphaFoldDB" id="A0A080ZNB6"/>
<dbReference type="EMBL" id="ANJA01002766">
    <property type="protein sequence ID" value="ETO68127.1"/>
    <property type="molecule type" value="Genomic_DNA"/>
</dbReference>
<comment type="similarity">
    <text evidence="2 5">Belongs to the RxLR effector family.</text>
</comment>
<organism evidence="6 7">
    <name type="scientific">Phytophthora nicotianae P1976</name>
    <dbReference type="NCBI Taxonomy" id="1317066"/>
    <lineage>
        <taxon>Eukaryota</taxon>
        <taxon>Sar</taxon>
        <taxon>Stramenopiles</taxon>
        <taxon>Oomycota</taxon>
        <taxon>Peronosporomycetes</taxon>
        <taxon>Peronosporales</taxon>
        <taxon>Peronosporaceae</taxon>
        <taxon>Phytophthora</taxon>
    </lineage>
</organism>
<comment type="function">
    <text evidence="5">Effector that suppresses plant defense responses during pathogen infection.</text>
</comment>
<evidence type="ECO:0000313" key="7">
    <source>
        <dbReference type="Proteomes" id="UP000028582"/>
    </source>
</evidence>
<proteinExistence type="inferred from homology"/>
<dbReference type="Proteomes" id="UP000028582">
    <property type="component" value="Unassembled WGS sequence"/>
</dbReference>
<dbReference type="OrthoDB" id="118898at2759"/>
<evidence type="ECO:0000256" key="5">
    <source>
        <dbReference type="RuleBase" id="RU367124"/>
    </source>
</evidence>
<reference evidence="6 7" key="1">
    <citation type="submission" date="2013-11" db="EMBL/GenBank/DDBJ databases">
        <title>The Genome Sequence of Phytophthora parasitica P1976.</title>
        <authorList>
            <consortium name="The Broad Institute Genomics Platform"/>
            <person name="Russ C."/>
            <person name="Tyler B."/>
            <person name="Panabieres F."/>
            <person name="Shan W."/>
            <person name="Tripathy S."/>
            <person name="Grunwald N."/>
            <person name="Machado M."/>
            <person name="Johnson C.S."/>
            <person name="Walker B."/>
            <person name="Young S."/>
            <person name="Zeng Q."/>
            <person name="Gargeya S."/>
            <person name="Fitzgerald M."/>
            <person name="Haas B."/>
            <person name="Abouelleil A."/>
            <person name="Allen A.W."/>
            <person name="Alvarado L."/>
            <person name="Arachchi H.M."/>
            <person name="Berlin A.M."/>
            <person name="Chapman S.B."/>
            <person name="Gainer-Dewar J."/>
            <person name="Goldberg J."/>
            <person name="Griggs A."/>
            <person name="Gujja S."/>
            <person name="Hansen M."/>
            <person name="Howarth C."/>
            <person name="Imamovic A."/>
            <person name="Ireland A."/>
            <person name="Larimer J."/>
            <person name="McCowan C."/>
            <person name="Murphy C."/>
            <person name="Pearson M."/>
            <person name="Poon T.W."/>
            <person name="Priest M."/>
            <person name="Roberts A."/>
            <person name="Saif S."/>
            <person name="Shea T."/>
            <person name="Sisk P."/>
            <person name="Sykes S."/>
            <person name="Wortman J."/>
            <person name="Nusbaum C."/>
            <person name="Birren B."/>
        </authorList>
    </citation>
    <scope>NUCLEOTIDE SEQUENCE [LARGE SCALE GENOMIC DNA]</scope>
    <source>
        <strain evidence="6 7">P1976</strain>
    </source>
</reference>
<evidence type="ECO:0000256" key="1">
    <source>
        <dbReference type="ARBA" id="ARBA00004613"/>
    </source>
</evidence>
<keyword evidence="4 5" id="KW-0732">Signal</keyword>
<keyword evidence="3 5" id="KW-0964">Secreted</keyword>
<protein>
    <recommendedName>
        <fullName evidence="5">RxLR effector protein</fullName>
    </recommendedName>
</protein>
<accession>A0A080ZNB6</accession>
<comment type="domain">
    <text evidence="5">The RxLR-dEER motif acts to carry the protein into the host cell cytoplasm through binding to cell surface phosphatidylinositol-3-phosphate.</text>
</comment>
<dbReference type="InterPro" id="IPR031825">
    <property type="entry name" value="RXLR"/>
</dbReference>
<evidence type="ECO:0000256" key="4">
    <source>
        <dbReference type="ARBA" id="ARBA00022729"/>
    </source>
</evidence>